<protein>
    <submittedName>
        <fullName evidence="2">Uncharacterized protein</fullName>
    </submittedName>
</protein>
<evidence type="ECO:0000313" key="2">
    <source>
        <dbReference type="EMBL" id="MQX18261.1"/>
    </source>
</evidence>
<feature type="region of interest" description="Disordered" evidence="1">
    <location>
        <begin position="1"/>
        <end position="27"/>
    </location>
</feature>
<keyword evidence="3" id="KW-1185">Reference proteome</keyword>
<dbReference type="EMBL" id="WITC01000119">
    <property type="protein sequence ID" value="MQX18261.1"/>
    <property type="molecule type" value="Genomic_DNA"/>
</dbReference>
<comment type="caution">
    <text evidence="2">The sequence shown here is derived from an EMBL/GenBank/DDBJ whole genome shotgun (WGS) entry which is preliminary data.</text>
</comment>
<proteinExistence type="predicted"/>
<accession>A0A6N7LK69</accession>
<dbReference type="Proteomes" id="UP000439983">
    <property type="component" value="Unassembled WGS sequence"/>
</dbReference>
<name>A0A6N7LK69_SINTE</name>
<dbReference type="RefSeq" id="WP_153442071.1">
    <property type="nucleotide sequence ID" value="NZ_JACIGA010000021.1"/>
</dbReference>
<dbReference type="OrthoDB" id="8341368at2"/>
<sequence>MRAGPALPSIDASPTAKGSPAQRAGARAIAGEPSLRVTRGGRTCVLVPGKGTHFVGGGADCDLVVVGLKAEPAFRLEFWGDGDQAGAAVEAIGAGIKLGTRDLRQGKRAILANGAVIHIADVECVIEGLPQNSTSLARSSRRRNAAAGLLALAALLLVTSLIFEGAPAPSERPSRRASVEPRPTATSIAAELGEAMRLAGLNVPAEVTPDGTEILVGENASPLDLASQRRLASILSSIGGRSPVPLVDRTRLASGLEGFVAAAGYSPVKFIVGRDGRRYREGDAISGEWRIEEIRPGLLVVAHGGKRDTVNFEQPEPRLKLNLANVDSLETER</sequence>
<organism evidence="2 3">
    <name type="scientific">Sinorhizobium terangae</name>
    <dbReference type="NCBI Taxonomy" id="110322"/>
    <lineage>
        <taxon>Bacteria</taxon>
        <taxon>Pseudomonadati</taxon>
        <taxon>Pseudomonadota</taxon>
        <taxon>Alphaproteobacteria</taxon>
        <taxon>Hyphomicrobiales</taxon>
        <taxon>Rhizobiaceae</taxon>
        <taxon>Sinorhizobium/Ensifer group</taxon>
        <taxon>Sinorhizobium</taxon>
    </lineage>
</organism>
<gene>
    <name evidence="2" type="ORF">GHK62_27110</name>
</gene>
<reference evidence="2 3" key="1">
    <citation type="journal article" date="2013" name="Genome Biol.">
        <title>Comparative genomics of the core and accessory genomes of 48 Sinorhizobium strains comprising five genospecies.</title>
        <authorList>
            <person name="Sugawara M."/>
            <person name="Epstein B."/>
            <person name="Badgley B.D."/>
            <person name="Unno T."/>
            <person name="Xu L."/>
            <person name="Reese J."/>
            <person name="Gyaneshwar P."/>
            <person name="Denny R."/>
            <person name="Mudge J."/>
            <person name="Bharti A.K."/>
            <person name="Farmer A.D."/>
            <person name="May G.D."/>
            <person name="Woodward J.E."/>
            <person name="Medigue C."/>
            <person name="Vallenet D."/>
            <person name="Lajus A."/>
            <person name="Rouy Z."/>
            <person name="Martinez-Vaz B."/>
            <person name="Tiffin P."/>
            <person name="Young N.D."/>
            <person name="Sadowsky M.J."/>
        </authorList>
    </citation>
    <scope>NUCLEOTIDE SEQUENCE [LARGE SCALE GENOMIC DNA]</scope>
    <source>
        <strain evidence="2 3">USDA4894</strain>
    </source>
</reference>
<evidence type="ECO:0000256" key="1">
    <source>
        <dbReference type="SAM" id="MobiDB-lite"/>
    </source>
</evidence>
<evidence type="ECO:0000313" key="3">
    <source>
        <dbReference type="Proteomes" id="UP000439983"/>
    </source>
</evidence>
<dbReference type="AlphaFoldDB" id="A0A6N7LK69"/>